<evidence type="ECO:0000256" key="1">
    <source>
        <dbReference type="ARBA" id="ARBA00023054"/>
    </source>
</evidence>
<reference evidence="4" key="1">
    <citation type="journal article" date="2020" name="mSystems">
        <title>Genome- and Community-Level Interaction Insights into Carbon Utilization and Element Cycling Functions of Hydrothermarchaeota in Hydrothermal Sediment.</title>
        <authorList>
            <person name="Zhou Z."/>
            <person name="Liu Y."/>
            <person name="Xu W."/>
            <person name="Pan J."/>
            <person name="Luo Z.H."/>
            <person name="Li M."/>
        </authorList>
    </citation>
    <scope>NUCLEOTIDE SEQUENCE [LARGE SCALE GENOMIC DNA]</scope>
    <source>
        <strain evidence="4">SpSt-82</strain>
    </source>
</reference>
<gene>
    <name evidence="4" type="ORF">ENW11_04980</name>
</gene>
<evidence type="ECO:0000313" key="4">
    <source>
        <dbReference type="EMBL" id="HGY39143.1"/>
    </source>
</evidence>
<dbReference type="SUPFAM" id="SSF52540">
    <property type="entry name" value="P-loop containing nucleoside triphosphate hydrolases"/>
    <property type="match status" value="1"/>
</dbReference>
<dbReference type="Pfam" id="PF02463">
    <property type="entry name" value="SMC_N"/>
    <property type="match status" value="1"/>
</dbReference>
<dbReference type="InterPro" id="IPR027417">
    <property type="entry name" value="P-loop_NTPase"/>
</dbReference>
<comment type="caution">
    <text evidence="4">The sequence shown here is derived from an EMBL/GenBank/DDBJ whole genome shotgun (WGS) entry which is preliminary data.</text>
</comment>
<dbReference type="Gene3D" id="3.40.50.300">
    <property type="entry name" value="P-loop containing nucleotide triphosphate hydrolases"/>
    <property type="match status" value="2"/>
</dbReference>
<sequence length="1041" mass="120594">MYLKEITLQGFKSFAHPVTVDLVPGLNVVVGPNGSGKSNLLDALRWVLGDRKEVRSAGGKEVLFHGSSVHRPVSMASVELLFVGEEVPPFRIEKRSFASGDTEYFFQGTRVRFGDLRQKLQTLGLSLTRLEVGFVTNRDLHALADLSPLERLRWLEEASGTCEARTRLSRLSQMLRETTEEAKRFQERLKELSFQKERVAEWAERERAYLVRERQWQGAQRVYLERLLAQLGKKLEALEAEEDRCEREICRLSALEGVHEVEKGEQQLLVIQEEVRCLRHAVEEKRHRVTEGLQELYRLLTQIRERKRALLALEEEAMRFLEESRCLEERVQASGTVLPEGTERLSRIEAVIGRFLEGEEGILQARREEQQCLREELARCEASLERVAQEKKRAEKLIQELEQELIQLERLLSSAEKDVLQKKNEKEELAQDQERILQTLARVREGLSRIRKRRKQVGLWGAALEFSQAMQEGLLAQGWPQRAVHAIFGLLSEIQIFQDSEALEVGTWTMRRDALPPWSSAWEVVRRDEILGRFVYGVESPKHLVASDGSALLLRGGLLVLPRRLAHRGRFLKSWERRERLFERRMKELEGTLVAISEKKQDLEKHLRALELRVVKWRERCLERNTRRGELQRVLNHLGEERARLLAERERIRGKLQDLERSMHALEVTLTRARKALGKVREWKRHEEEKKRIREQLLWEVHGMRKRGAELLRRFRESETTLKLLLGELSKCAGVLQDAFRALAAAEALLADREKMMQSLQADVEAKRQEERMLERQKERWIREQERLRFEKQRLSEEIVRTKTALEALDDVACAVPEELEAMSLQELGAFLERERQALLGERVRRGAIEEYQELEDRERDLQRQDAFFQSLLGLVRKELQKLEREVEQTFLSFLQNAQVAFGRYFQQVFPRGEASLVVRDGVQLEVQIPGKKRQGVALLSSGERTLVALCFLCACFEAGGAKMCFFDEIDANLDHTNSVLLAQILREFSASRQVVVVTHKEEVMEVADRILGVTMSEPGVSRVLLCEGIAQAQEFSLEGR</sequence>
<dbReference type="GO" id="GO:0016887">
    <property type="term" value="F:ATP hydrolysis activity"/>
    <property type="evidence" value="ECO:0007669"/>
    <property type="project" value="InterPro"/>
</dbReference>
<proteinExistence type="predicted"/>
<name>A0A7V4TXI0_9BACT</name>
<dbReference type="GO" id="GO:0005524">
    <property type="term" value="F:ATP binding"/>
    <property type="evidence" value="ECO:0007669"/>
    <property type="project" value="InterPro"/>
</dbReference>
<accession>A0A7V4TXI0</accession>
<keyword evidence="1 2" id="KW-0175">Coiled coil</keyword>
<dbReference type="PIRSF" id="PIRSF005719">
    <property type="entry name" value="SMC"/>
    <property type="match status" value="1"/>
</dbReference>
<dbReference type="EMBL" id="DTIY01000031">
    <property type="protein sequence ID" value="HGY39143.1"/>
    <property type="molecule type" value="Genomic_DNA"/>
</dbReference>
<feature type="coiled-coil region" evidence="2">
    <location>
        <begin position="370"/>
        <end position="442"/>
    </location>
</feature>
<feature type="domain" description="RecF/RecN/SMC N-terminal" evidence="3">
    <location>
        <begin position="2"/>
        <end position="1022"/>
    </location>
</feature>
<feature type="coiled-coil region" evidence="2">
    <location>
        <begin position="743"/>
        <end position="812"/>
    </location>
</feature>
<dbReference type="InterPro" id="IPR024704">
    <property type="entry name" value="SMC"/>
</dbReference>
<organism evidence="4">
    <name type="scientific">Candidatus Caldatribacterium saccharofermentans</name>
    <dbReference type="NCBI Taxonomy" id="1454753"/>
    <lineage>
        <taxon>Bacteria</taxon>
        <taxon>Pseudomonadati</taxon>
        <taxon>Atribacterota</taxon>
        <taxon>Atribacteria</taxon>
        <taxon>Atribacterales</taxon>
        <taxon>Candidatus Caldatribacteriaceae</taxon>
        <taxon>Candidatus Caldatribacterium</taxon>
    </lineage>
</organism>
<feature type="coiled-coil region" evidence="2">
    <location>
        <begin position="168"/>
        <end position="195"/>
    </location>
</feature>
<dbReference type="RefSeq" id="WP_017872196.1">
    <property type="nucleotide sequence ID" value="NZ_CP187957.1"/>
</dbReference>
<feature type="coiled-coil region" evidence="2">
    <location>
        <begin position="221"/>
        <end position="248"/>
    </location>
</feature>
<feature type="coiled-coil region" evidence="2">
    <location>
        <begin position="572"/>
        <end position="676"/>
    </location>
</feature>
<dbReference type="AlphaFoldDB" id="A0A7V4TXI0"/>
<evidence type="ECO:0000259" key="3">
    <source>
        <dbReference type="Pfam" id="PF02463"/>
    </source>
</evidence>
<protein>
    <submittedName>
        <fullName evidence="4">Chromosome segregation protein SMC</fullName>
    </submittedName>
</protein>
<dbReference type="InterPro" id="IPR003395">
    <property type="entry name" value="RecF/RecN/SMC_N"/>
</dbReference>
<dbReference type="PANTHER" id="PTHR43977">
    <property type="entry name" value="STRUCTURAL MAINTENANCE OF CHROMOSOMES PROTEIN 3"/>
    <property type="match status" value="1"/>
</dbReference>
<evidence type="ECO:0000256" key="2">
    <source>
        <dbReference type="SAM" id="Coils"/>
    </source>
</evidence>
<feature type="coiled-coil region" evidence="2">
    <location>
        <begin position="303"/>
        <end position="330"/>
    </location>
</feature>